<keyword evidence="3 8" id="KW-0132">Cell division</keyword>
<evidence type="ECO:0000256" key="7">
    <source>
        <dbReference type="ARBA" id="ARBA00023306"/>
    </source>
</evidence>
<dbReference type="EMBL" id="JAFKCV010000021">
    <property type="protein sequence ID" value="MBN7827608.1"/>
    <property type="molecule type" value="Genomic_DNA"/>
</dbReference>
<keyword evidence="7 8" id="KW-0131">Cell cycle</keyword>
<dbReference type="InterPro" id="IPR007449">
    <property type="entry name" value="ZipA_FtsZ-bd_C"/>
</dbReference>
<comment type="subcellular location">
    <subcellularLocation>
        <location evidence="8">Cell inner membrane</location>
        <topology evidence="8">Single-pass type I membrane protein</topology>
    </subcellularLocation>
    <text evidence="8">Localizes to the Z ring in an FtsZ-dependent manner.</text>
</comment>
<dbReference type="InterPro" id="IPR036765">
    <property type="entry name" value="ZipA_FtsZ-bd_C_sf"/>
</dbReference>
<evidence type="ECO:0000256" key="3">
    <source>
        <dbReference type="ARBA" id="ARBA00022618"/>
    </source>
</evidence>
<comment type="similarity">
    <text evidence="8 9">Belongs to the ZipA family.</text>
</comment>
<dbReference type="GO" id="GO:0000917">
    <property type="term" value="P:division septum assembly"/>
    <property type="evidence" value="ECO:0007669"/>
    <property type="project" value="TreeGrafter"/>
</dbReference>
<evidence type="ECO:0000256" key="6">
    <source>
        <dbReference type="ARBA" id="ARBA00023136"/>
    </source>
</evidence>
<dbReference type="AlphaFoldDB" id="A0A939IPM9"/>
<evidence type="ECO:0000256" key="9">
    <source>
        <dbReference type="RuleBase" id="RU003612"/>
    </source>
</evidence>
<feature type="region of interest" description="Disordered" evidence="10">
    <location>
        <begin position="44"/>
        <end position="282"/>
    </location>
</feature>
<evidence type="ECO:0000313" key="13">
    <source>
        <dbReference type="Proteomes" id="UP000664654"/>
    </source>
</evidence>
<keyword evidence="6 8" id="KW-0472">Membrane</keyword>
<dbReference type="RefSeq" id="WP_206575720.1">
    <property type="nucleotide sequence ID" value="NZ_JAFKCV010000021.1"/>
</dbReference>
<comment type="caution">
    <text evidence="12">The sequence shown here is derived from an EMBL/GenBank/DDBJ whole genome shotgun (WGS) entry which is preliminary data.</text>
</comment>
<feature type="compositionally biased region" description="Basic and acidic residues" evidence="10">
    <location>
        <begin position="240"/>
        <end position="267"/>
    </location>
</feature>
<dbReference type="Gene3D" id="3.30.1400.10">
    <property type="entry name" value="ZipA, C-terminal FtsZ-binding domain"/>
    <property type="match status" value="1"/>
</dbReference>
<feature type="compositionally biased region" description="Acidic residues" evidence="10">
    <location>
        <begin position="48"/>
        <end position="63"/>
    </location>
</feature>
<feature type="transmembrane region" description="Helical" evidence="8">
    <location>
        <begin position="6"/>
        <end position="25"/>
    </location>
</feature>
<evidence type="ECO:0000259" key="11">
    <source>
        <dbReference type="SMART" id="SM00771"/>
    </source>
</evidence>
<dbReference type="GO" id="GO:0005886">
    <property type="term" value="C:plasma membrane"/>
    <property type="evidence" value="ECO:0007669"/>
    <property type="project" value="UniProtKB-SubCell"/>
</dbReference>
<dbReference type="Proteomes" id="UP000664654">
    <property type="component" value="Unassembled WGS sequence"/>
</dbReference>
<keyword evidence="2 8" id="KW-0997">Cell inner membrane</keyword>
<evidence type="ECO:0000256" key="4">
    <source>
        <dbReference type="ARBA" id="ARBA00022692"/>
    </source>
</evidence>
<protein>
    <recommendedName>
        <fullName evidence="8 9">Cell division protein ZipA</fullName>
    </recommendedName>
</protein>
<gene>
    <name evidence="8 12" type="primary">zipA</name>
    <name evidence="12" type="ORF">J0A66_20425</name>
</gene>
<keyword evidence="4 8" id="KW-0812">Transmembrane</keyword>
<evidence type="ECO:0000256" key="1">
    <source>
        <dbReference type="ARBA" id="ARBA00022475"/>
    </source>
</evidence>
<sequence length="429" mass="47551">MEELRLTFLIFGALAIAGILVHGLWTVRKKNRSKTGPGRAAYLKYERDADESLDSDFEPDEGGEPQVKDFDDLGLGPVRVIKSEPRLRVSETEDFERQSESTSAAPAESVPPVVRTEGRSEKMTEPKAEQPAGRVSMPEPPTFLLRQGGREQAAPVHPAQTPPKRPYNMAEPSRSAPPKAGLPPDTSKRQEPTIGSEPVAAPADETRETGEEKALQTEPQETVRAGLAEQARNLVKRKKSEPPKRREPSLNKARADQMRIDFDDEPKTPPVPEKTAEKAETGKSVSQEVLVLNVKAPDNKPIPGATLLPALLTLGFKFGEQDIFHRHVNSNGKGPVLFSLANMFKPGVFDIDSMETFTTQGVSLFMILPIEGDPHQVFNMMHNAARKLADEFGAQVLDGRRSALTKQSLQQYVEKIREFERKRMIRKAN</sequence>
<evidence type="ECO:0000313" key="12">
    <source>
        <dbReference type="EMBL" id="MBN7827608.1"/>
    </source>
</evidence>
<dbReference type="HAMAP" id="MF_00509">
    <property type="entry name" value="ZipA"/>
    <property type="match status" value="1"/>
</dbReference>
<dbReference type="Pfam" id="PF04354">
    <property type="entry name" value="ZipA_C"/>
    <property type="match status" value="1"/>
</dbReference>
<dbReference type="GO" id="GO:0043093">
    <property type="term" value="P:FtsZ-dependent cytokinesis"/>
    <property type="evidence" value="ECO:0007669"/>
    <property type="project" value="UniProtKB-UniRule"/>
</dbReference>
<comment type="subunit">
    <text evidence="8">Interacts with FtsZ via their C-terminal domains.</text>
</comment>
<reference evidence="12" key="1">
    <citation type="submission" date="2021-03" db="EMBL/GenBank/DDBJ databases">
        <title>novel species isolated from a fishpond in China.</title>
        <authorList>
            <person name="Lu H."/>
            <person name="Cai Z."/>
        </authorList>
    </citation>
    <scope>NUCLEOTIDE SEQUENCE</scope>
    <source>
        <strain evidence="12">JCM 30855</strain>
    </source>
</reference>
<organism evidence="12 13">
    <name type="scientific">Bowmanella dokdonensis</name>
    <dbReference type="NCBI Taxonomy" id="751969"/>
    <lineage>
        <taxon>Bacteria</taxon>
        <taxon>Pseudomonadati</taxon>
        <taxon>Pseudomonadota</taxon>
        <taxon>Gammaproteobacteria</taxon>
        <taxon>Alteromonadales</taxon>
        <taxon>Alteromonadaceae</taxon>
        <taxon>Bowmanella</taxon>
    </lineage>
</organism>
<dbReference type="SMART" id="SM00771">
    <property type="entry name" value="ZipA_C"/>
    <property type="match status" value="1"/>
</dbReference>
<dbReference type="PANTHER" id="PTHR38685:SF1">
    <property type="entry name" value="CELL DIVISION PROTEIN ZIPA"/>
    <property type="match status" value="1"/>
</dbReference>
<name>A0A939IPM9_9ALTE</name>
<evidence type="ECO:0000256" key="8">
    <source>
        <dbReference type="HAMAP-Rule" id="MF_00509"/>
    </source>
</evidence>
<dbReference type="SUPFAM" id="SSF64383">
    <property type="entry name" value="Cell-division protein ZipA, C-terminal domain"/>
    <property type="match status" value="1"/>
</dbReference>
<evidence type="ECO:0000256" key="10">
    <source>
        <dbReference type="SAM" id="MobiDB-lite"/>
    </source>
</evidence>
<dbReference type="PANTHER" id="PTHR38685">
    <property type="entry name" value="CELL DIVISION PROTEIN ZIPA"/>
    <property type="match status" value="1"/>
</dbReference>
<accession>A0A939IPM9</accession>
<proteinExistence type="inferred from homology"/>
<keyword evidence="13" id="KW-1185">Reference proteome</keyword>
<feature type="compositionally biased region" description="Basic and acidic residues" evidence="10">
    <location>
        <begin position="204"/>
        <end position="215"/>
    </location>
</feature>
<evidence type="ECO:0000256" key="2">
    <source>
        <dbReference type="ARBA" id="ARBA00022519"/>
    </source>
</evidence>
<feature type="domain" description="ZipA C-terminal FtsZ-binding" evidence="11">
    <location>
        <begin position="286"/>
        <end position="416"/>
    </location>
</feature>
<dbReference type="NCBIfam" id="TIGR02205">
    <property type="entry name" value="septum_zipA"/>
    <property type="match status" value="1"/>
</dbReference>
<evidence type="ECO:0000256" key="5">
    <source>
        <dbReference type="ARBA" id="ARBA00022989"/>
    </source>
</evidence>
<comment type="function">
    <text evidence="8 9">Essential cell division protein that stabilizes the FtsZ protofilaments by cross-linking them and that serves as a cytoplasmic membrane anchor for the Z ring. Also required for the recruitment to the septal ring of downstream cell division proteins.</text>
</comment>
<feature type="compositionally biased region" description="Basic and acidic residues" evidence="10">
    <location>
        <begin position="116"/>
        <end position="128"/>
    </location>
</feature>
<dbReference type="GO" id="GO:0032153">
    <property type="term" value="C:cell division site"/>
    <property type="evidence" value="ECO:0007669"/>
    <property type="project" value="UniProtKB-UniRule"/>
</dbReference>
<feature type="compositionally biased region" description="Basic and acidic residues" evidence="10">
    <location>
        <begin position="81"/>
        <end position="99"/>
    </location>
</feature>
<keyword evidence="5 8" id="KW-1133">Transmembrane helix</keyword>
<dbReference type="InterPro" id="IPR011919">
    <property type="entry name" value="Cell_div_ZipA"/>
</dbReference>
<keyword evidence="1 8" id="KW-1003">Cell membrane</keyword>